<dbReference type="PANTHER" id="PTHR11022">
    <property type="entry name" value="PEPTIDOGLYCAN RECOGNITION PROTEIN"/>
    <property type="match status" value="1"/>
</dbReference>
<dbReference type="InterPro" id="IPR006619">
    <property type="entry name" value="PGRP_domain_met/bac"/>
</dbReference>
<feature type="domain" description="Peptidoglycan recognition protein family" evidence="5">
    <location>
        <begin position="113"/>
        <end position="257"/>
    </location>
</feature>
<dbReference type="OMA" id="QIGECAT"/>
<evidence type="ECO:0000256" key="3">
    <source>
        <dbReference type="SAM" id="SignalP"/>
    </source>
</evidence>
<dbReference type="Gene3D" id="2.30.30.40">
    <property type="entry name" value="SH3 Domains"/>
    <property type="match status" value="1"/>
</dbReference>
<accession>A0A1S3J8G7</accession>
<feature type="signal peptide" evidence="3">
    <location>
        <begin position="1"/>
        <end position="19"/>
    </location>
</feature>
<evidence type="ECO:0000259" key="4">
    <source>
        <dbReference type="SMART" id="SM00644"/>
    </source>
</evidence>
<dbReference type="FunFam" id="3.40.80.10:FF:000001">
    <property type="entry name" value="Peptidoglycan recognition protein 1"/>
    <property type="match status" value="1"/>
</dbReference>
<dbReference type="KEGG" id="lak:106170723"/>
<dbReference type="AlphaFoldDB" id="A0A1S3J8G7"/>
<keyword evidence="3" id="KW-0732">Signal</keyword>
<evidence type="ECO:0000259" key="5">
    <source>
        <dbReference type="SMART" id="SM00701"/>
    </source>
</evidence>
<dbReference type="GO" id="GO:0002376">
    <property type="term" value="P:immune system process"/>
    <property type="evidence" value="ECO:0007669"/>
    <property type="project" value="UniProtKB-KW"/>
</dbReference>
<keyword evidence="2" id="KW-0391">Immunity</keyword>
<dbReference type="InterPro" id="IPR015510">
    <property type="entry name" value="PGRP"/>
</dbReference>
<dbReference type="Proteomes" id="UP000085678">
    <property type="component" value="Unplaced"/>
</dbReference>
<dbReference type="GO" id="GO:0009253">
    <property type="term" value="P:peptidoglycan catabolic process"/>
    <property type="evidence" value="ECO:0007669"/>
    <property type="project" value="InterPro"/>
</dbReference>
<dbReference type="RefSeq" id="XP_013406159.1">
    <property type="nucleotide sequence ID" value="XM_013550705.2"/>
</dbReference>
<dbReference type="SUPFAM" id="SSF55846">
    <property type="entry name" value="N-acetylmuramoyl-L-alanine amidase-like"/>
    <property type="match status" value="1"/>
</dbReference>
<proteinExistence type="inferred from homology"/>
<dbReference type="OrthoDB" id="10001926at2759"/>
<dbReference type="InParanoid" id="A0A1S3J8G7"/>
<organism evidence="6 7">
    <name type="scientific">Lingula anatina</name>
    <name type="common">Brachiopod</name>
    <name type="synonym">Lingula unguis</name>
    <dbReference type="NCBI Taxonomy" id="7574"/>
    <lineage>
        <taxon>Eukaryota</taxon>
        <taxon>Metazoa</taxon>
        <taxon>Spiralia</taxon>
        <taxon>Lophotrochozoa</taxon>
        <taxon>Brachiopoda</taxon>
        <taxon>Linguliformea</taxon>
        <taxon>Lingulata</taxon>
        <taxon>Lingulida</taxon>
        <taxon>Linguloidea</taxon>
        <taxon>Lingulidae</taxon>
        <taxon>Lingula</taxon>
    </lineage>
</organism>
<reference evidence="7" key="1">
    <citation type="submission" date="2025-08" db="UniProtKB">
        <authorList>
            <consortium name="RefSeq"/>
        </authorList>
    </citation>
    <scope>IDENTIFICATION</scope>
    <source>
        <tissue evidence="7">Gonads</tissue>
    </source>
</reference>
<dbReference type="InterPro" id="IPR002502">
    <property type="entry name" value="Amidase_domain"/>
</dbReference>
<dbReference type="GO" id="GO:0008270">
    <property type="term" value="F:zinc ion binding"/>
    <property type="evidence" value="ECO:0007669"/>
    <property type="project" value="InterPro"/>
</dbReference>
<dbReference type="GO" id="GO:0008745">
    <property type="term" value="F:N-acetylmuramoyl-L-alanine amidase activity"/>
    <property type="evidence" value="ECO:0007669"/>
    <property type="project" value="InterPro"/>
</dbReference>
<dbReference type="SMART" id="SM00644">
    <property type="entry name" value="Ami_2"/>
    <property type="match status" value="1"/>
</dbReference>
<gene>
    <name evidence="7" type="primary">LOC106170723</name>
</gene>
<keyword evidence="6" id="KW-1185">Reference proteome</keyword>
<name>A0A1S3J8G7_LINAN</name>
<dbReference type="GeneID" id="106170723"/>
<dbReference type="InterPro" id="IPR036505">
    <property type="entry name" value="Amidase/PGRP_sf"/>
</dbReference>
<evidence type="ECO:0000313" key="7">
    <source>
        <dbReference type="RefSeq" id="XP_013406159.1"/>
    </source>
</evidence>
<dbReference type="Pfam" id="PF01510">
    <property type="entry name" value="Amidase_2"/>
    <property type="match status" value="1"/>
</dbReference>
<sequence length="279" mass="29852">MNLVLILTLCIAGPTLASAASCVCGTGYVNIRSSPGVTSKNKIGLLTPDACLPFTGKTQYAGSHVWFNVDYNGQDGWIASNWLRTSSTGCSAGSSAGSSSGSSSGSSVGSECPRIISRSEWGAKPSNNPLVPLPATPKYMFIHHTAGRFCSTTEACKAEMRSIQDLHMTAPRQWSDIGYSFLVGEDGNVYEGRGWNKVGAHTYGYNSVGLAISFMGNFMDRLPNDKALNAAKQLISCSVAKGELESNYILKGHRDMKATACPGDTLYELITKWPHYVPN</sequence>
<dbReference type="FunCoup" id="A0A1S3J8G7">
    <property type="interactions" value="42"/>
</dbReference>
<dbReference type="SMART" id="SM00701">
    <property type="entry name" value="PGRP"/>
    <property type="match status" value="1"/>
</dbReference>
<evidence type="ECO:0000256" key="1">
    <source>
        <dbReference type="ARBA" id="ARBA00007553"/>
    </source>
</evidence>
<dbReference type="CDD" id="cd06583">
    <property type="entry name" value="PGRP"/>
    <property type="match status" value="1"/>
</dbReference>
<protein>
    <submittedName>
        <fullName evidence="7">Peptidoglycan recognition protein 1</fullName>
    </submittedName>
</protein>
<dbReference type="PANTHER" id="PTHR11022:SF12">
    <property type="entry name" value="PEPTIDOGLYCAN RECOGNITION PROTEIN 3"/>
    <property type="match status" value="1"/>
</dbReference>
<feature type="domain" description="N-acetylmuramoyl-L-alanine amidase" evidence="4">
    <location>
        <begin position="125"/>
        <end position="263"/>
    </location>
</feature>
<comment type="similarity">
    <text evidence="1">Belongs to the N-acetylmuramoyl-L-alanine amidase 2 family.</text>
</comment>
<dbReference type="Gene3D" id="3.40.80.10">
    <property type="entry name" value="Peptidoglycan recognition protein-like"/>
    <property type="match status" value="1"/>
</dbReference>
<feature type="chain" id="PRO_5010189789" evidence="3">
    <location>
        <begin position="20"/>
        <end position="279"/>
    </location>
</feature>
<evidence type="ECO:0000313" key="6">
    <source>
        <dbReference type="Proteomes" id="UP000085678"/>
    </source>
</evidence>
<evidence type="ECO:0000256" key="2">
    <source>
        <dbReference type="ARBA" id="ARBA00022859"/>
    </source>
</evidence>